<protein>
    <submittedName>
        <fullName evidence="1">Uncharacterized protein</fullName>
    </submittedName>
</protein>
<dbReference type="Proteomes" id="UP000076842">
    <property type="component" value="Unassembled WGS sequence"/>
</dbReference>
<keyword evidence="2" id="KW-1185">Reference proteome</keyword>
<organism evidence="1 2">
    <name type="scientific">Calocera cornea HHB12733</name>
    <dbReference type="NCBI Taxonomy" id="1353952"/>
    <lineage>
        <taxon>Eukaryota</taxon>
        <taxon>Fungi</taxon>
        <taxon>Dikarya</taxon>
        <taxon>Basidiomycota</taxon>
        <taxon>Agaricomycotina</taxon>
        <taxon>Dacrymycetes</taxon>
        <taxon>Dacrymycetales</taxon>
        <taxon>Dacrymycetaceae</taxon>
        <taxon>Calocera</taxon>
    </lineage>
</organism>
<dbReference type="EMBL" id="KV423925">
    <property type="protein sequence ID" value="KZT61140.1"/>
    <property type="molecule type" value="Genomic_DNA"/>
</dbReference>
<accession>A0A165IYK9</accession>
<sequence>MFCIQLTQLSNLHRDYLWPALYYHSPVGTYGIGAPLTSFYAIAPHRCTLQHMLAEVLIHDRLRIVPALSG</sequence>
<evidence type="ECO:0000313" key="1">
    <source>
        <dbReference type="EMBL" id="KZT61140.1"/>
    </source>
</evidence>
<proteinExistence type="predicted"/>
<dbReference type="AlphaFoldDB" id="A0A165IYK9"/>
<gene>
    <name evidence="1" type="ORF">CALCODRAFT_45402</name>
</gene>
<name>A0A165IYK9_9BASI</name>
<evidence type="ECO:0000313" key="2">
    <source>
        <dbReference type="Proteomes" id="UP000076842"/>
    </source>
</evidence>
<reference evidence="1 2" key="1">
    <citation type="journal article" date="2016" name="Mol. Biol. Evol.">
        <title>Comparative Genomics of Early-Diverging Mushroom-Forming Fungi Provides Insights into the Origins of Lignocellulose Decay Capabilities.</title>
        <authorList>
            <person name="Nagy L.G."/>
            <person name="Riley R."/>
            <person name="Tritt A."/>
            <person name="Adam C."/>
            <person name="Daum C."/>
            <person name="Floudas D."/>
            <person name="Sun H."/>
            <person name="Yadav J.S."/>
            <person name="Pangilinan J."/>
            <person name="Larsson K.H."/>
            <person name="Matsuura K."/>
            <person name="Barry K."/>
            <person name="Labutti K."/>
            <person name="Kuo R."/>
            <person name="Ohm R.A."/>
            <person name="Bhattacharya S.S."/>
            <person name="Shirouzu T."/>
            <person name="Yoshinaga Y."/>
            <person name="Martin F.M."/>
            <person name="Grigoriev I.V."/>
            <person name="Hibbett D.S."/>
        </authorList>
    </citation>
    <scope>NUCLEOTIDE SEQUENCE [LARGE SCALE GENOMIC DNA]</scope>
    <source>
        <strain evidence="1 2">HHB12733</strain>
    </source>
</reference>
<dbReference type="InParanoid" id="A0A165IYK9"/>